<organism evidence="2 3">
    <name type="scientific">Nocardia camponoti</name>
    <dbReference type="NCBI Taxonomy" id="1616106"/>
    <lineage>
        <taxon>Bacteria</taxon>
        <taxon>Bacillati</taxon>
        <taxon>Actinomycetota</taxon>
        <taxon>Actinomycetes</taxon>
        <taxon>Mycobacteriales</taxon>
        <taxon>Nocardiaceae</taxon>
        <taxon>Nocardia</taxon>
    </lineage>
</organism>
<feature type="region of interest" description="Disordered" evidence="1">
    <location>
        <begin position="54"/>
        <end position="86"/>
    </location>
</feature>
<evidence type="ECO:0000256" key="1">
    <source>
        <dbReference type="SAM" id="MobiDB-lite"/>
    </source>
</evidence>
<accession>A0A917QFW9</accession>
<sequence length="110" mass="12065">MARRIARPAREAIRDHLVAEHDHAIGRYAKRLGLPDPHRDTITNGAAVRLHRYELPDDHPARSDGDPADSLTLTADDELLPDPDARQRVTTAVTAVVTPAAPTSVDRSNH</sequence>
<dbReference type="Proteomes" id="UP000612956">
    <property type="component" value="Unassembled WGS sequence"/>
</dbReference>
<reference evidence="2" key="2">
    <citation type="submission" date="2020-09" db="EMBL/GenBank/DDBJ databases">
        <authorList>
            <person name="Sun Q."/>
            <person name="Zhou Y."/>
        </authorList>
    </citation>
    <scope>NUCLEOTIDE SEQUENCE</scope>
    <source>
        <strain evidence="2">CGMCC 4.7278</strain>
    </source>
</reference>
<comment type="caution">
    <text evidence="2">The sequence shown here is derived from an EMBL/GenBank/DDBJ whole genome shotgun (WGS) entry which is preliminary data.</text>
</comment>
<dbReference type="RefSeq" id="WP_188828617.1">
    <property type="nucleotide sequence ID" value="NZ_BMMW01000002.1"/>
</dbReference>
<dbReference type="AlphaFoldDB" id="A0A917QFW9"/>
<proteinExistence type="predicted"/>
<evidence type="ECO:0000313" key="2">
    <source>
        <dbReference type="EMBL" id="GGK48477.1"/>
    </source>
</evidence>
<gene>
    <name evidence="2" type="ORF">GCM10011591_19830</name>
</gene>
<dbReference type="EMBL" id="BMMW01000002">
    <property type="protein sequence ID" value="GGK48477.1"/>
    <property type="molecule type" value="Genomic_DNA"/>
</dbReference>
<evidence type="ECO:0000313" key="3">
    <source>
        <dbReference type="Proteomes" id="UP000612956"/>
    </source>
</evidence>
<name>A0A917QFW9_9NOCA</name>
<feature type="compositionally biased region" description="Basic and acidic residues" evidence="1">
    <location>
        <begin position="54"/>
        <end position="65"/>
    </location>
</feature>
<keyword evidence="3" id="KW-1185">Reference proteome</keyword>
<reference evidence="2" key="1">
    <citation type="journal article" date="2014" name="Int. J. Syst. Evol. Microbiol.">
        <title>Complete genome sequence of Corynebacterium casei LMG S-19264T (=DSM 44701T), isolated from a smear-ripened cheese.</title>
        <authorList>
            <consortium name="US DOE Joint Genome Institute (JGI-PGF)"/>
            <person name="Walter F."/>
            <person name="Albersmeier A."/>
            <person name="Kalinowski J."/>
            <person name="Ruckert C."/>
        </authorList>
    </citation>
    <scope>NUCLEOTIDE SEQUENCE</scope>
    <source>
        <strain evidence="2">CGMCC 4.7278</strain>
    </source>
</reference>
<protein>
    <submittedName>
        <fullName evidence="2">Uncharacterized protein</fullName>
    </submittedName>
</protein>